<organism evidence="2 3">
    <name type="scientific">Stackebrandtia nassauensis (strain DSM 44728 / CIP 108903 / NRRL B-16338 / NBRC 102104 / LLR-40K-21)</name>
    <dbReference type="NCBI Taxonomy" id="446470"/>
    <lineage>
        <taxon>Bacteria</taxon>
        <taxon>Bacillati</taxon>
        <taxon>Actinomycetota</taxon>
        <taxon>Actinomycetes</taxon>
        <taxon>Glycomycetales</taxon>
        <taxon>Glycomycetaceae</taxon>
        <taxon>Stackebrandtia</taxon>
    </lineage>
</organism>
<keyword evidence="1" id="KW-0472">Membrane</keyword>
<dbReference type="AlphaFoldDB" id="D3Q5P4"/>
<evidence type="ECO:0000313" key="3">
    <source>
        <dbReference type="Proteomes" id="UP000000844"/>
    </source>
</evidence>
<keyword evidence="1" id="KW-0812">Transmembrane</keyword>
<dbReference type="HOGENOM" id="CLU_1795297_0_0_11"/>
<keyword evidence="1" id="KW-1133">Transmembrane helix</keyword>
<proteinExistence type="predicted"/>
<dbReference type="RefSeq" id="WP_013015764.1">
    <property type="nucleotide sequence ID" value="NC_013947.1"/>
</dbReference>
<dbReference type="EMBL" id="CP001778">
    <property type="protein sequence ID" value="ADD40193.1"/>
    <property type="molecule type" value="Genomic_DNA"/>
</dbReference>
<protein>
    <submittedName>
        <fullName evidence="2">Uncharacterized protein</fullName>
    </submittedName>
</protein>
<dbReference type="KEGG" id="sna:Snas_0478"/>
<reference evidence="2 3" key="1">
    <citation type="journal article" date="2009" name="Stand. Genomic Sci.">
        <title>Complete genome sequence of Stackebrandtia nassauensis type strain (LLR-40K-21).</title>
        <authorList>
            <person name="Munk C."/>
            <person name="Lapidus A."/>
            <person name="Copeland A."/>
            <person name="Jando M."/>
            <person name="Mayilraj S."/>
            <person name="Glavina Del Rio T."/>
            <person name="Nolan M."/>
            <person name="Chen F."/>
            <person name="Lucas S."/>
            <person name="Tice H."/>
            <person name="Cheng J.F."/>
            <person name="Han C."/>
            <person name="Detter J.C."/>
            <person name="Bruce D."/>
            <person name="Goodwin L."/>
            <person name="Chain P."/>
            <person name="Pitluck S."/>
            <person name="Goker M."/>
            <person name="Ovchinikova G."/>
            <person name="Pati A."/>
            <person name="Ivanova N."/>
            <person name="Mavromatis K."/>
            <person name="Chen A."/>
            <person name="Palaniappan K."/>
            <person name="Land M."/>
            <person name="Hauser L."/>
            <person name="Chang Y.J."/>
            <person name="Jeffries C.D."/>
            <person name="Bristow J."/>
            <person name="Eisen J.A."/>
            <person name="Markowitz V."/>
            <person name="Hugenholtz P."/>
            <person name="Kyrpides N.C."/>
            <person name="Klenk H.P."/>
        </authorList>
    </citation>
    <scope>NUCLEOTIDE SEQUENCE [LARGE SCALE GENOMIC DNA]</scope>
    <source>
        <strain evidence="3">DSM 44728 / CIP 108903 / NRRL B-16338 / NBRC 102104 / LLR-40K-21</strain>
    </source>
</reference>
<sequence length="144" mass="16350">MSELWTAVAALAAVAAVVTPVLMVLRTRMREAKRPAYEKACENFDQLDRMSAAVTRRSFTRSELDDESFDDLLGDLEVVERKTFDGWRTRNAAPVRELISHAKAMYHAESADDPDWKLKQGVEAGAIQKTLRRARAALYHQWGR</sequence>
<keyword evidence="3" id="KW-1185">Reference proteome</keyword>
<evidence type="ECO:0000313" key="2">
    <source>
        <dbReference type="EMBL" id="ADD40193.1"/>
    </source>
</evidence>
<evidence type="ECO:0000256" key="1">
    <source>
        <dbReference type="SAM" id="Phobius"/>
    </source>
</evidence>
<dbReference type="Proteomes" id="UP000000844">
    <property type="component" value="Chromosome"/>
</dbReference>
<gene>
    <name evidence="2" type="ordered locus">Snas_0478</name>
</gene>
<name>D3Q5P4_STANL</name>
<accession>D3Q5P4</accession>
<feature type="transmembrane region" description="Helical" evidence="1">
    <location>
        <begin position="6"/>
        <end position="25"/>
    </location>
</feature>